<dbReference type="RefSeq" id="WP_009131649.1">
    <property type="nucleotide sequence ID" value="NZ_CABKRN010000005.1"/>
</dbReference>
<comment type="caution">
    <text evidence="3">The sequence shown here is derived from an EMBL/GenBank/DDBJ whole genome shotgun (WGS) entry which is preliminary data.</text>
</comment>
<feature type="domain" description="Peptidase C45 hydrolase" evidence="2">
    <location>
        <begin position="79"/>
        <end position="186"/>
    </location>
</feature>
<proteinExistence type="predicted"/>
<feature type="signal peptide" evidence="1">
    <location>
        <begin position="1"/>
        <end position="25"/>
    </location>
</feature>
<evidence type="ECO:0000313" key="3">
    <source>
        <dbReference type="EMBL" id="RGN35410.1"/>
    </source>
</evidence>
<dbReference type="Proteomes" id="UP000260983">
    <property type="component" value="Unassembled WGS sequence"/>
</dbReference>
<dbReference type="AlphaFoldDB" id="A0A3E5BCT0"/>
<evidence type="ECO:0000313" key="4">
    <source>
        <dbReference type="Proteomes" id="UP000260983"/>
    </source>
</evidence>
<dbReference type="InterPro" id="IPR005079">
    <property type="entry name" value="Peptidase_C45_hydrolase"/>
</dbReference>
<dbReference type="EMBL" id="QSUL01000007">
    <property type="protein sequence ID" value="RGN35410.1"/>
    <property type="molecule type" value="Genomic_DNA"/>
</dbReference>
<evidence type="ECO:0000259" key="2">
    <source>
        <dbReference type="Pfam" id="PF03417"/>
    </source>
</evidence>
<dbReference type="Gene3D" id="3.60.60.10">
    <property type="entry name" value="Penicillin V Acylase, Chain A"/>
    <property type="match status" value="1"/>
</dbReference>
<keyword evidence="1" id="KW-0732">Signal</keyword>
<name>A0A3E5BCT0_9BACE</name>
<protein>
    <recommendedName>
        <fullName evidence="2">Peptidase C45 hydrolase domain-containing protein</fullName>
    </recommendedName>
</protein>
<sequence length="416" mass="46616">MLKRTSLLILCVVATALLLTDSVLACTSAVVSGKVTPDGRPLLWKNRDTDFMRNHIDYVKGEKYDFIAVVNSDNAYLKEAWMGTNSAGFALMNTQSYNLVDVKDGEERGAANGRIIYRALEVCATVEDFCHFLDTISKPSYIEANLGVIDAKGGAVMFEVDYQKYIMYDANNPKDAPYGYVARTNFSFAGKVNEGAGYVRYMEADQVLMKASATGSITPQFIFNDLSRSFRNRMLDIDLRNGAYNRPQASGWFIDQDFIPRSSTSCSAVVQGVKPGEKAELTTMWTLLGYPPTGIAIPLWVKGADKLLPELVRLNKECKAAPLSDWSLRLADRVFSYKQGMGTGRYLNWERLYSPEKGDGYMTTLTSVEDEVFRTTKPLLEEWRKKGSLDTQAIPKLYEELDASIRMIYQSLLEAE</sequence>
<evidence type="ECO:0000256" key="1">
    <source>
        <dbReference type="SAM" id="SignalP"/>
    </source>
</evidence>
<accession>A0A3E5BCT0</accession>
<reference evidence="3 4" key="1">
    <citation type="submission" date="2018-08" db="EMBL/GenBank/DDBJ databases">
        <title>A genome reference for cultivated species of the human gut microbiota.</title>
        <authorList>
            <person name="Zou Y."/>
            <person name="Xue W."/>
            <person name="Luo G."/>
        </authorList>
    </citation>
    <scope>NUCLEOTIDE SEQUENCE [LARGE SCALE GENOMIC DNA]</scope>
    <source>
        <strain evidence="3 4">OM05-15BH</strain>
    </source>
</reference>
<organism evidence="3 4">
    <name type="scientific">Bacteroides oleiciplenus</name>
    <dbReference type="NCBI Taxonomy" id="626931"/>
    <lineage>
        <taxon>Bacteria</taxon>
        <taxon>Pseudomonadati</taxon>
        <taxon>Bacteroidota</taxon>
        <taxon>Bacteroidia</taxon>
        <taxon>Bacteroidales</taxon>
        <taxon>Bacteroidaceae</taxon>
        <taxon>Bacteroides</taxon>
    </lineage>
</organism>
<gene>
    <name evidence="3" type="ORF">DXB65_12390</name>
</gene>
<feature type="chain" id="PRO_5017719112" description="Peptidase C45 hydrolase domain-containing protein" evidence="1">
    <location>
        <begin position="26"/>
        <end position="416"/>
    </location>
</feature>
<dbReference type="Pfam" id="PF03417">
    <property type="entry name" value="AAT"/>
    <property type="match status" value="1"/>
</dbReference>